<feature type="compositionally biased region" description="Low complexity" evidence="1">
    <location>
        <begin position="750"/>
        <end position="761"/>
    </location>
</feature>
<protein>
    <recommendedName>
        <fullName evidence="6">Guanine nucleotide exchange factor Vps9</fullName>
    </recommendedName>
</protein>
<dbReference type="SMART" id="SM00167">
    <property type="entry name" value="VPS9"/>
    <property type="match status" value="1"/>
</dbReference>
<feature type="domain" description="VPS9" evidence="3">
    <location>
        <begin position="464"/>
        <end position="603"/>
    </location>
</feature>
<dbReference type="Pfam" id="PF02204">
    <property type="entry name" value="VPS9"/>
    <property type="match status" value="1"/>
</dbReference>
<dbReference type="InterPro" id="IPR041545">
    <property type="entry name" value="DUF5601"/>
</dbReference>
<feature type="domain" description="CUE" evidence="2">
    <location>
        <begin position="778"/>
        <end position="821"/>
    </location>
</feature>
<dbReference type="PROSITE" id="PS51205">
    <property type="entry name" value="VPS9"/>
    <property type="match status" value="1"/>
</dbReference>
<dbReference type="GeneID" id="80890036"/>
<feature type="compositionally biased region" description="Polar residues" evidence="1">
    <location>
        <begin position="140"/>
        <end position="153"/>
    </location>
</feature>
<dbReference type="InterPro" id="IPR003892">
    <property type="entry name" value="CUE"/>
</dbReference>
<dbReference type="GO" id="GO:0043130">
    <property type="term" value="F:ubiquitin binding"/>
    <property type="evidence" value="ECO:0007669"/>
    <property type="project" value="InterPro"/>
</dbReference>
<dbReference type="GO" id="GO:0030139">
    <property type="term" value="C:endocytic vesicle"/>
    <property type="evidence" value="ECO:0007669"/>
    <property type="project" value="TreeGrafter"/>
</dbReference>
<dbReference type="InterPro" id="IPR041804">
    <property type="entry name" value="Vps9_CUE"/>
</dbReference>
<evidence type="ECO:0008006" key="6">
    <source>
        <dbReference type="Google" id="ProtNLM"/>
    </source>
</evidence>
<dbReference type="EMBL" id="JAJHUN010000010">
    <property type="protein sequence ID" value="KAJ4148405.1"/>
    <property type="molecule type" value="Genomic_DNA"/>
</dbReference>
<dbReference type="PANTHER" id="PTHR23101">
    <property type="entry name" value="RAB GDP/GTP EXCHANGE FACTOR"/>
    <property type="match status" value="1"/>
</dbReference>
<proteinExistence type="predicted"/>
<dbReference type="SMART" id="SM00546">
    <property type="entry name" value="CUE"/>
    <property type="match status" value="1"/>
</dbReference>
<dbReference type="Pfam" id="PF18151">
    <property type="entry name" value="DUF5601"/>
    <property type="match status" value="1"/>
</dbReference>
<feature type="region of interest" description="Disordered" evidence="1">
    <location>
        <begin position="431"/>
        <end position="465"/>
    </location>
</feature>
<dbReference type="InterPro" id="IPR045046">
    <property type="entry name" value="Vps9-like"/>
</dbReference>
<evidence type="ECO:0000259" key="2">
    <source>
        <dbReference type="PROSITE" id="PS51140"/>
    </source>
</evidence>
<feature type="compositionally biased region" description="Polar residues" evidence="1">
    <location>
        <begin position="256"/>
        <end position="267"/>
    </location>
</feature>
<feature type="region of interest" description="Disordered" evidence="1">
    <location>
        <begin position="639"/>
        <end position="679"/>
    </location>
</feature>
<dbReference type="Gene3D" id="1.10.8.10">
    <property type="entry name" value="DNA helicase RuvA subunit, C-terminal domain"/>
    <property type="match status" value="1"/>
</dbReference>
<feature type="compositionally biased region" description="Polar residues" evidence="1">
    <location>
        <begin position="740"/>
        <end position="749"/>
    </location>
</feature>
<dbReference type="Gene3D" id="1.10.246.120">
    <property type="match status" value="1"/>
</dbReference>
<sequence length="821" mass="88730">MTAPEQPSGEPESTSQSTSEPVAQQTAIDVEVKRDDAAAAADLATTKQQSPGLPASDVPDKESSSTDNIISDTAHVAESASETPAPTTPPAQTGPKLSAHFTADATDAKQSEDPMSAQGHDSMSASAITIRPPKIKENDISTQYLTPQPSSYVDPTPATPITSQPSSRSPSNAARSHRSDDFSPTRSGSENGDKKYTSEEEQDGGSRSEIQSIMEQFSEYGGGPGADEVMSPRLEIASPIFGAGPVLHPPRKSSLEPLSTGNASQGPDSDAAGVSTSSPIKERQGVDDQGPPVPPKDGSFGTPPRSREARGSTSLASPTSPQLSMHRPPPPEPEPEPTLPFDFHRFLEQLRNKKADPVARYLKSFLTEFAKRQWMVHEQVKIISDFLAFIANKMMLCEVWRDVSDADFDNAREGMEKLVMNRLYSQTFSPAIPPPKPVPGARPKKRGGELPMGPGRRGQHQEDVERDDIVTQKINIYGWIKPEHLDIPKIEDSGRKFLKLAQQELLKIKSYRAPRDKIICVLNCCKVIFGLLKHNKSDSSADSFMPLLIYVVLQSNPEHLVSNVQYILRFRNQDRLGGEAGYYLSSLMGAVQFVENMDRTSLTISDDEFEKSVEAAVSAIAERNQAMSPTIRQQATFSEKSAWGVDGAGGQETGPQSTTRRSYDSETEPGEGPAISGLLRTIQRPLTTIGRMFSDEPTSSPSSSRGANSARQSPGIPPRSSQDGGSLPRPSAEDVRASARPQTQQPLSTQQHALSAEEAAARQASAETAEAQRLQRAEHANVVETLAGMFPDLDKDVISDVVYEKQGRVGLAVDACLALSS</sequence>
<dbReference type="CDD" id="cd14369">
    <property type="entry name" value="CUE_VPS9_like"/>
    <property type="match status" value="1"/>
</dbReference>
<dbReference type="SUPFAM" id="SSF109993">
    <property type="entry name" value="VPS9 domain"/>
    <property type="match status" value="1"/>
</dbReference>
<reference evidence="4" key="1">
    <citation type="journal article" date="2023" name="Access Microbiol">
        <title>De-novo genome assembly for Akanthomyces muscarius, a biocontrol agent of insect agricultural pests.</title>
        <authorList>
            <person name="Erdos Z."/>
            <person name="Studholme D.J."/>
            <person name="Raymond B."/>
            <person name="Sharma M."/>
        </authorList>
    </citation>
    <scope>NUCLEOTIDE SEQUENCE</scope>
    <source>
        <strain evidence="4">Ve6</strain>
    </source>
</reference>
<dbReference type="SUPFAM" id="SSF46934">
    <property type="entry name" value="UBA-like"/>
    <property type="match status" value="1"/>
</dbReference>
<evidence type="ECO:0000256" key="1">
    <source>
        <dbReference type="SAM" id="MobiDB-lite"/>
    </source>
</evidence>
<dbReference type="PANTHER" id="PTHR23101:SF25">
    <property type="entry name" value="GTPASE-ACTIVATING PROTEIN AND VPS9 DOMAIN-CONTAINING PROTEIN 1"/>
    <property type="match status" value="1"/>
</dbReference>
<evidence type="ECO:0000259" key="3">
    <source>
        <dbReference type="PROSITE" id="PS51205"/>
    </source>
</evidence>
<feature type="region of interest" description="Disordered" evidence="1">
    <location>
        <begin position="1"/>
        <end position="340"/>
    </location>
</feature>
<feature type="compositionally biased region" description="Low complexity" evidence="1">
    <location>
        <begin position="163"/>
        <end position="174"/>
    </location>
</feature>
<dbReference type="GO" id="GO:0005829">
    <property type="term" value="C:cytosol"/>
    <property type="evidence" value="ECO:0007669"/>
    <property type="project" value="TreeGrafter"/>
</dbReference>
<dbReference type="KEGG" id="amus:LMH87_002877"/>
<keyword evidence="5" id="KW-1185">Reference proteome</keyword>
<dbReference type="AlphaFoldDB" id="A0A9W8UIZ8"/>
<feature type="compositionally biased region" description="Low complexity" evidence="1">
    <location>
        <begin position="77"/>
        <end position="93"/>
    </location>
</feature>
<dbReference type="InterPro" id="IPR037191">
    <property type="entry name" value="VPS9_dom_sf"/>
</dbReference>
<feature type="region of interest" description="Disordered" evidence="1">
    <location>
        <begin position="691"/>
        <end position="761"/>
    </location>
</feature>
<feature type="compositionally biased region" description="Pro residues" evidence="1">
    <location>
        <begin position="327"/>
        <end position="338"/>
    </location>
</feature>
<dbReference type="GO" id="GO:0031267">
    <property type="term" value="F:small GTPase binding"/>
    <property type="evidence" value="ECO:0007669"/>
    <property type="project" value="TreeGrafter"/>
</dbReference>
<dbReference type="Gene3D" id="1.20.1050.80">
    <property type="entry name" value="VPS9 domain"/>
    <property type="match status" value="1"/>
</dbReference>
<dbReference type="GO" id="GO:0005085">
    <property type="term" value="F:guanyl-nucleotide exchange factor activity"/>
    <property type="evidence" value="ECO:0007669"/>
    <property type="project" value="InterPro"/>
</dbReference>
<evidence type="ECO:0000313" key="5">
    <source>
        <dbReference type="Proteomes" id="UP001144673"/>
    </source>
</evidence>
<dbReference type="PROSITE" id="PS51140">
    <property type="entry name" value="CUE"/>
    <property type="match status" value="1"/>
</dbReference>
<dbReference type="RefSeq" id="XP_056051346.1">
    <property type="nucleotide sequence ID" value="XM_056194405.1"/>
</dbReference>
<evidence type="ECO:0000313" key="4">
    <source>
        <dbReference type="EMBL" id="KAJ4148405.1"/>
    </source>
</evidence>
<dbReference type="Proteomes" id="UP001144673">
    <property type="component" value="Chromosome 3"/>
</dbReference>
<feature type="compositionally biased region" description="Pro residues" evidence="1">
    <location>
        <begin position="431"/>
        <end position="440"/>
    </location>
</feature>
<gene>
    <name evidence="4" type="ORF">LMH87_002877</name>
</gene>
<feature type="compositionally biased region" description="Polar residues" evidence="1">
    <location>
        <begin position="311"/>
        <end position="323"/>
    </location>
</feature>
<organism evidence="4 5">
    <name type="scientific">Akanthomyces muscarius</name>
    <name type="common">Entomopathogenic fungus</name>
    <name type="synonym">Lecanicillium muscarium</name>
    <dbReference type="NCBI Taxonomy" id="2231603"/>
    <lineage>
        <taxon>Eukaryota</taxon>
        <taxon>Fungi</taxon>
        <taxon>Dikarya</taxon>
        <taxon>Ascomycota</taxon>
        <taxon>Pezizomycotina</taxon>
        <taxon>Sordariomycetes</taxon>
        <taxon>Hypocreomycetidae</taxon>
        <taxon>Hypocreales</taxon>
        <taxon>Cordycipitaceae</taxon>
        <taxon>Akanthomyces</taxon>
    </lineage>
</organism>
<dbReference type="InterPro" id="IPR009060">
    <property type="entry name" value="UBA-like_sf"/>
</dbReference>
<feature type="compositionally biased region" description="Low complexity" evidence="1">
    <location>
        <begin position="1"/>
        <end position="21"/>
    </location>
</feature>
<accession>A0A9W8UIZ8</accession>
<name>A0A9W8UIZ8_AKAMU</name>
<dbReference type="Pfam" id="PF02845">
    <property type="entry name" value="CUE"/>
    <property type="match status" value="1"/>
</dbReference>
<dbReference type="InterPro" id="IPR003123">
    <property type="entry name" value="VPS9"/>
</dbReference>
<dbReference type="GO" id="GO:0016192">
    <property type="term" value="P:vesicle-mediated transport"/>
    <property type="evidence" value="ECO:0007669"/>
    <property type="project" value="InterPro"/>
</dbReference>
<comment type="caution">
    <text evidence="4">The sequence shown here is derived from an EMBL/GenBank/DDBJ whole genome shotgun (WGS) entry which is preliminary data.</text>
</comment>